<keyword evidence="3" id="KW-1185">Reference proteome</keyword>
<name>A0A286GZF7_9ACTN</name>
<sequence>MVVSRSVAALLLLLVAGCGSGEPAGPPDVEVEVGPQQLAVRPVQFCLDGEGQRYDNTPPVLEVSPGATISLTVPQSVAERGWAVQVFDEQLEELIGEVDVPAGERSFDEITTDDVVPPAFYLVVVEDKGGDCDEFSGAWPIGFLRAGGDLSGTPSPASPPTAVPGS</sequence>
<evidence type="ECO:0000256" key="1">
    <source>
        <dbReference type="SAM" id="SignalP"/>
    </source>
</evidence>
<dbReference type="EMBL" id="OCNK01000003">
    <property type="protein sequence ID" value="SOE00887.1"/>
    <property type="molecule type" value="Genomic_DNA"/>
</dbReference>
<reference evidence="3" key="1">
    <citation type="submission" date="2017-09" db="EMBL/GenBank/DDBJ databases">
        <authorList>
            <person name="Varghese N."/>
            <person name="Submissions S."/>
        </authorList>
    </citation>
    <scope>NUCLEOTIDE SEQUENCE [LARGE SCALE GENOMIC DNA]</scope>
    <source>
        <strain evidence="3">DSM 44270</strain>
    </source>
</reference>
<accession>A0A286GZF7</accession>
<feature type="chain" id="PRO_5039032915" description="DUF2771 family protein" evidence="1">
    <location>
        <begin position="25"/>
        <end position="166"/>
    </location>
</feature>
<evidence type="ECO:0008006" key="4">
    <source>
        <dbReference type="Google" id="ProtNLM"/>
    </source>
</evidence>
<dbReference type="AlphaFoldDB" id="A0A286GZF7"/>
<keyword evidence="1" id="KW-0732">Signal</keyword>
<dbReference type="Proteomes" id="UP000219482">
    <property type="component" value="Unassembled WGS sequence"/>
</dbReference>
<gene>
    <name evidence="2" type="ORF">SAMN06272739_2840</name>
</gene>
<proteinExistence type="predicted"/>
<dbReference type="InterPro" id="IPR024495">
    <property type="entry name" value="DUF2771"/>
</dbReference>
<dbReference type="PROSITE" id="PS51257">
    <property type="entry name" value="PROKAR_LIPOPROTEIN"/>
    <property type="match status" value="1"/>
</dbReference>
<evidence type="ECO:0000313" key="3">
    <source>
        <dbReference type="Proteomes" id="UP000219482"/>
    </source>
</evidence>
<evidence type="ECO:0000313" key="2">
    <source>
        <dbReference type="EMBL" id="SOE00887.1"/>
    </source>
</evidence>
<feature type="signal peptide" evidence="1">
    <location>
        <begin position="1"/>
        <end position="24"/>
    </location>
</feature>
<organism evidence="2 3">
    <name type="scientific">Blastococcus haudaquaticus</name>
    <dbReference type="NCBI Taxonomy" id="1938745"/>
    <lineage>
        <taxon>Bacteria</taxon>
        <taxon>Bacillati</taxon>
        <taxon>Actinomycetota</taxon>
        <taxon>Actinomycetes</taxon>
        <taxon>Geodermatophilales</taxon>
        <taxon>Geodermatophilaceae</taxon>
        <taxon>Blastococcus</taxon>
    </lineage>
</organism>
<dbReference type="Pfam" id="PF10969">
    <property type="entry name" value="DUF2771"/>
    <property type="match status" value="1"/>
</dbReference>
<protein>
    <recommendedName>
        <fullName evidence="4">DUF2771 family protein</fullName>
    </recommendedName>
</protein>